<evidence type="ECO:0000313" key="3">
    <source>
        <dbReference type="Proteomes" id="UP000024635"/>
    </source>
</evidence>
<keyword evidence="3" id="KW-1185">Reference proteome</keyword>
<feature type="transmembrane region" description="Helical" evidence="1">
    <location>
        <begin position="48"/>
        <end position="74"/>
    </location>
</feature>
<dbReference type="Proteomes" id="UP000024635">
    <property type="component" value="Unassembled WGS sequence"/>
</dbReference>
<sequence>MIIKQILDCCSTGRVLDVFFPLCSPLFTIATISQLVDKVYCGGRVAALHWSAAIITALCFSLALFRFITGFIFYRPKGDVLLFHSDILNSLPAVVCDF</sequence>
<dbReference type="EMBL" id="JARK01000209">
    <property type="protein sequence ID" value="EYC40510.1"/>
    <property type="molecule type" value="Genomic_DNA"/>
</dbReference>
<evidence type="ECO:0000256" key="1">
    <source>
        <dbReference type="SAM" id="Phobius"/>
    </source>
</evidence>
<proteinExistence type="predicted"/>
<protein>
    <submittedName>
        <fullName evidence="2">Uncharacterized protein</fullName>
    </submittedName>
</protein>
<keyword evidence="1" id="KW-0812">Transmembrane</keyword>
<keyword evidence="1" id="KW-0472">Membrane</keyword>
<dbReference type="AlphaFoldDB" id="A0A016WLK3"/>
<feature type="transmembrane region" description="Helical" evidence="1">
    <location>
        <begin position="15"/>
        <end position="36"/>
    </location>
</feature>
<evidence type="ECO:0000313" key="2">
    <source>
        <dbReference type="EMBL" id="EYC40510.1"/>
    </source>
</evidence>
<comment type="caution">
    <text evidence="2">The sequence shown here is derived from an EMBL/GenBank/DDBJ whole genome shotgun (WGS) entry which is preliminary data.</text>
</comment>
<accession>A0A016WLK3</accession>
<keyword evidence="1" id="KW-1133">Transmembrane helix</keyword>
<gene>
    <name evidence="2" type="primary">Acey_s0609.g616</name>
    <name evidence="2" type="ORF">Y032_0609g616</name>
</gene>
<organism evidence="2 3">
    <name type="scientific">Ancylostoma ceylanicum</name>
    <dbReference type="NCBI Taxonomy" id="53326"/>
    <lineage>
        <taxon>Eukaryota</taxon>
        <taxon>Metazoa</taxon>
        <taxon>Ecdysozoa</taxon>
        <taxon>Nematoda</taxon>
        <taxon>Chromadorea</taxon>
        <taxon>Rhabditida</taxon>
        <taxon>Rhabditina</taxon>
        <taxon>Rhabditomorpha</taxon>
        <taxon>Strongyloidea</taxon>
        <taxon>Ancylostomatidae</taxon>
        <taxon>Ancylostomatinae</taxon>
        <taxon>Ancylostoma</taxon>
    </lineage>
</organism>
<reference evidence="3" key="1">
    <citation type="journal article" date="2015" name="Nat. Genet.">
        <title>The genome and transcriptome of the zoonotic hookworm Ancylostoma ceylanicum identify infection-specific gene families.</title>
        <authorList>
            <person name="Schwarz E.M."/>
            <person name="Hu Y."/>
            <person name="Antoshechkin I."/>
            <person name="Miller M.M."/>
            <person name="Sternberg P.W."/>
            <person name="Aroian R.V."/>
        </authorList>
    </citation>
    <scope>NUCLEOTIDE SEQUENCE</scope>
    <source>
        <strain evidence="3">HY135</strain>
    </source>
</reference>
<name>A0A016WLK3_9BILA</name>